<keyword evidence="4" id="KW-0276">Fatty acid metabolism</keyword>
<evidence type="ECO:0000256" key="4">
    <source>
        <dbReference type="ARBA" id="ARBA00023160"/>
    </source>
</evidence>
<keyword evidence="3" id="KW-0443">Lipid metabolism</keyword>
<dbReference type="GO" id="GO:0008770">
    <property type="term" value="F:[acyl-carrier-protein] phosphodiesterase activity"/>
    <property type="evidence" value="ECO:0007669"/>
    <property type="project" value="InterPro"/>
</dbReference>
<name>A0A1B4V2R3_9GAMM</name>
<dbReference type="Pfam" id="PF04336">
    <property type="entry name" value="ACP_PD"/>
    <property type="match status" value="1"/>
</dbReference>
<keyword evidence="6" id="KW-1185">Reference proteome</keyword>
<dbReference type="PANTHER" id="PTHR38764:SF1">
    <property type="entry name" value="ACYL CARRIER PROTEIN PHOSPHODIESTERASE"/>
    <property type="match status" value="1"/>
</dbReference>
<accession>A0A1B4V2R3</accession>
<proteinExistence type="predicted"/>
<keyword evidence="4" id="KW-0275">Fatty acid biosynthesis</keyword>
<dbReference type="EMBL" id="AP014936">
    <property type="protein sequence ID" value="BAU47830.1"/>
    <property type="molecule type" value="Genomic_DNA"/>
</dbReference>
<organism evidence="5 6">
    <name type="scientific">Sulfurifustis variabilis</name>
    <dbReference type="NCBI Taxonomy" id="1675686"/>
    <lineage>
        <taxon>Bacteria</taxon>
        <taxon>Pseudomonadati</taxon>
        <taxon>Pseudomonadota</taxon>
        <taxon>Gammaproteobacteria</taxon>
        <taxon>Acidiferrobacterales</taxon>
        <taxon>Acidiferrobacteraceae</taxon>
        <taxon>Sulfurifustis</taxon>
    </lineage>
</organism>
<evidence type="ECO:0000313" key="6">
    <source>
        <dbReference type="Proteomes" id="UP000218899"/>
    </source>
</evidence>
<sequence length="202" mass="22821">MNFLAHIYLSNGTPESVLGAVLGDFVKGRLHDRFTPGVREAIRIHRAIDCYTDAHPVVRESRRLVSGPRRRYAPILIDLFYDHLLARDWERYSAVPLADFTRSAYAVLGAHAHAFPGPFQRVVPRMAAEDWLSAYREPEGIERALAGLSRRARRGAPLIGGVEELTRNYAALADQFRAFFAELRGQVATWNRNDECSMLNAE</sequence>
<reference evidence="5 6" key="1">
    <citation type="submission" date="2015-08" db="EMBL/GenBank/DDBJ databases">
        <title>Complete genome sequence of Sulfurifustis variabilis.</title>
        <authorList>
            <person name="Miura A."/>
            <person name="Kojima H."/>
            <person name="Fukui M."/>
        </authorList>
    </citation>
    <scope>NUCLEOTIDE SEQUENCE [LARGE SCALE GENOMIC DNA]</scope>
    <source>
        <strain evidence="6">skN76</strain>
    </source>
</reference>
<keyword evidence="1" id="KW-0444">Lipid biosynthesis</keyword>
<protein>
    <submittedName>
        <fullName evidence="5">ACP phosphodiesterase</fullName>
    </submittedName>
</protein>
<dbReference type="Proteomes" id="UP000218899">
    <property type="component" value="Chromosome"/>
</dbReference>
<dbReference type="RefSeq" id="WP_096460290.1">
    <property type="nucleotide sequence ID" value="NZ_AP014936.1"/>
</dbReference>
<dbReference type="PIRSF" id="PIRSF011489">
    <property type="entry name" value="DUF479"/>
    <property type="match status" value="1"/>
</dbReference>
<keyword evidence="2" id="KW-0378">Hydrolase</keyword>
<evidence type="ECO:0000256" key="2">
    <source>
        <dbReference type="ARBA" id="ARBA00022801"/>
    </source>
</evidence>
<evidence type="ECO:0000313" key="5">
    <source>
        <dbReference type="EMBL" id="BAU47830.1"/>
    </source>
</evidence>
<dbReference type="AlphaFoldDB" id="A0A1B4V2R3"/>
<evidence type="ECO:0000256" key="1">
    <source>
        <dbReference type="ARBA" id="ARBA00022516"/>
    </source>
</evidence>
<dbReference type="KEGG" id="sva:SVA_1255"/>
<dbReference type="GO" id="GO:0006633">
    <property type="term" value="P:fatty acid biosynthetic process"/>
    <property type="evidence" value="ECO:0007669"/>
    <property type="project" value="UniProtKB-KW"/>
</dbReference>
<evidence type="ECO:0000256" key="3">
    <source>
        <dbReference type="ARBA" id="ARBA00023098"/>
    </source>
</evidence>
<gene>
    <name evidence="5" type="ORF">SVA_1255</name>
</gene>
<dbReference type="OrthoDB" id="8442777at2"/>
<dbReference type="PANTHER" id="PTHR38764">
    <property type="entry name" value="ACYL CARRIER PROTEIN PHOSPHODIESTERASE"/>
    <property type="match status" value="1"/>
</dbReference>
<dbReference type="InterPro" id="IPR007431">
    <property type="entry name" value="ACP_PD"/>
</dbReference>